<dbReference type="EMBL" id="GEEE01001833">
    <property type="protein sequence ID" value="JAP61392.1"/>
    <property type="molecule type" value="Transcribed_RNA"/>
</dbReference>
<sequence>MFAVVGLCKMFCFSNFLPHLLSSFSDDLRDLCFYEVSCKIYSFFFKLILVSLENCPESIYVCGIACPTGCAPRVLNALMLQNLPSLELIFHYLPSDSTPIQQCSYNAFFPSDRLRGLI</sequence>
<organism evidence="1">
    <name type="scientific">Schistocephalus solidus</name>
    <name type="common">Tapeworm</name>
    <dbReference type="NCBI Taxonomy" id="70667"/>
    <lineage>
        <taxon>Eukaryota</taxon>
        <taxon>Metazoa</taxon>
        <taxon>Spiralia</taxon>
        <taxon>Lophotrochozoa</taxon>
        <taxon>Platyhelminthes</taxon>
        <taxon>Cestoda</taxon>
        <taxon>Eucestoda</taxon>
        <taxon>Diphyllobothriidea</taxon>
        <taxon>Diphyllobothriidae</taxon>
        <taxon>Schistocephalus</taxon>
    </lineage>
</organism>
<dbReference type="AlphaFoldDB" id="A0A0V0J6N0"/>
<reference evidence="1" key="1">
    <citation type="submission" date="2016-01" db="EMBL/GenBank/DDBJ databases">
        <title>Reference transcriptome for the parasite Schistocephalus solidus: insights into the molecular evolution of parasitism.</title>
        <authorList>
            <person name="Hebert F.O."/>
            <person name="Grambauer S."/>
            <person name="Barber I."/>
            <person name="Landry C.R."/>
            <person name="Aubin-Horth N."/>
        </authorList>
    </citation>
    <scope>NUCLEOTIDE SEQUENCE</scope>
</reference>
<proteinExistence type="predicted"/>
<accession>A0A0V0J6N0</accession>
<evidence type="ECO:0000313" key="1">
    <source>
        <dbReference type="EMBL" id="JAP61392.1"/>
    </source>
</evidence>
<gene>
    <name evidence="1" type="ORF">TR161667</name>
</gene>
<protein>
    <submittedName>
        <fullName evidence="1">Uncharacterized protein</fullName>
    </submittedName>
</protein>
<name>A0A0V0J6N0_SCHSO</name>